<accession>A0ABU3F1G0</accession>
<keyword evidence="2" id="KW-1185">Reference proteome</keyword>
<sequence>MDSELLFEGFFETGFHTHWIIAQLAEVMIRKNTFGFEEVGVEVTFRFDITTYFGFAPSDRFEKNAYFHRYNLRYDEDLSYSYFGKIMKNIAFNYLDLGDSLDLKKLENTWFLIGLQDNVSARTQNRFTNIDSIFPMTEDFFKVIQEFEIENEGEHDE</sequence>
<evidence type="ECO:0000313" key="2">
    <source>
        <dbReference type="Proteomes" id="UP001252875"/>
    </source>
</evidence>
<dbReference type="RefSeq" id="WP_311822952.1">
    <property type="nucleotide sequence ID" value="NZ_JARPYF010000008.1"/>
</dbReference>
<gene>
    <name evidence="1" type="ORF">P7D85_14325</name>
</gene>
<name>A0ABU3F1G0_9ENTE</name>
<organism evidence="1 2">
    <name type="scientific">Enterococcus hulanensis</name>
    <dbReference type="NCBI Taxonomy" id="2559929"/>
    <lineage>
        <taxon>Bacteria</taxon>
        <taxon>Bacillati</taxon>
        <taxon>Bacillota</taxon>
        <taxon>Bacilli</taxon>
        <taxon>Lactobacillales</taxon>
        <taxon>Enterococcaceae</taxon>
        <taxon>Enterococcus</taxon>
    </lineage>
</organism>
<protein>
    <submittedName>
        <fullName evidence="1">Uncharacterized protein</fullName>
    </submittedName>
</protein>
<dbReference type="EMBL" id="JARPYI010000008">
    <property type="protein sequence ID" value="MDT2600959.1"/>
    <property type="molecule type" value="Genomic_DNA"/>
</dbReference>
<reference evidence="1 2" key="1">
    <citation type="submission" date="2023-03" db="EMBL/GenBank/DDBJ databases">
        <authorList>
            <person name="Shen W."/>
            <person name="Cai J."/>
        </authorList>
    </citation>
    <scope>NUCLEOTIDE SEQUENCE [LARGE SCALE GENOMIC DNA]</scope>
    <source>
        <strain evidence="1 2">D6-4</strain>
    </source>
</reference>
<comment type="caution">
    <text evidence="1">The sequence shown here is derived from an EMBL/GenBank/DDBJ whole genome shotgun (WGS) entry which is preliminary data.</text>
</comment>
<dbReference type="Proteomes" id="UP001252875">
    <property type="component" value="Unassembled WGS sequence"/>
</dbReference>
<proteinExistence type="predicted"/>
<evidence type="ECO:0000313" key="1">
    <source>
        <dbReference type="EMBL" id="MDT2600959.1"/>
    </source>
</evidence>